<evidence type="ECO:0000259" key="5">
    <source>
        <dbReference type="Pfam" id="PF00535"/>
    </source>
</evidence>
<dbReference type="GO" id="GO:0016757">
    <property type="term" value="F:glycosyltransferase activity"/>
    <property type="evidence" value="ECO:0007669"/>
    <property type="project" value="UniProtKB-KW"/>
</dbReference>
<dbReference type="PANTHER" id="PTHR43179:SF12">
    <property type="entry name" value="GALACTOFURANOSYLTRANSFERASE GLFT2"/>
    <property type="match status" value="1"/>
</dbReference>
<comment type="similarity">
    <text evidence="2">Belongs to the glycosyltransferase 2 family.</text>
</comment>
<protein>
    <submittedName>
        <fullName evidence="6">Glycosyltransferase</fullName>
        <ecNumber evidence="6">2.4.-.-</ecNumber>
    </submittedName>
</protein>
<accession>A0ABW0K0P3</accession>
<proteinExistence type="inferred from homology"/>
<comment type="pathway">
    <text evidence="1">Cell wall biogenesis; cell wall polysaccharide biosynthesis.</text>
</comment>
<evidence type="ECO:0000256" key="4">
    <source>
        <dbReference type="ARBA" id="ARBA00022679"/>
    </source>
</evidence>
<keyword evidence="3 6" id="KW-0328">Glycosyltransferase</keyword>
<comment type="caution">
    <text evidence="6">The sequence shown here is derived from an EMBL/GenBank/DDBJ whole genome shotgun (WGS) entry which is preliminary data.</text>
</comment>
<evidence type="ECO:0000256" key="2">
    <source>
        <dbReference type="ARBA" id="ARBA00006739"/>
    </source>
</evidence>
<feature type="domain" description="Glycosyltransferase 2-like" evidence="5">
    <location>
        <begin position="327"/>
        <end position="458"/>
    </location>
</feature>
<dbReference type="InterPro" id="IPR029044">
    <property type="entry name" value="Nucleotide-diphossugar_trans"/>
</dbReference>
<dbReference type="Proteomes" id="UP001596044">
    <property type="component" value="Unassembled WGS sequence"/>
</dbReference>
<dbReference type="InterPro" id="IPR001173">
    <property type="entry name" value="Glyco_trans_2-like"/>
</dbReference>
<sequence length="614" mass="71613">MIDHDEYKKKIAELEEENLKLKSTLNHYKFISDDLQNHLNNIYNSNGWKFLSKYYRIRDKFLLTRKFAKKPNMVVPLATENTLDKVSVIIPVYNNSKYLKKCLESALNQTYSNVEVIAIDDNSTESEVTSILESLKDNTKFRFYRNDFNVGISETMNRAISKSEGNWIAFLDCDDWLEHDAIEKLMNNISQKNAVYGYTDRINEYEIDGSSKVETFRNRPTENYLKELYVGMYVSHLKIIRKDVFLKTGLHESRFDGAQDYDMALKVAFHFGDSFAYLSEAVYHHRIHEKQTTIEAAKKIENIVQTIRKETKLRMDIKEGIFDSVVSFVILSFEKKEMTLKCVESIKNTVKIPYEIIIFDNASSDDTRQYLKNYIEHQEHITMFYSDVNLGCPGGRRAATKMAKGDYIVNLDNDIIVTENWIEELIVRVEHEPKIGAVCCKTVFPNGEIQFNGGSYLINDEFITFLLTDNSKNENDVATAQWHECSWVPGGATLFKRSVVNQLDYSIDYINAFEDNDIALQITKLGYKMYNCPSAKVYHYHIMFNDNQVNKEKDYMRVRYNNEGFIKSLVNFYRRNQLIINDPFVHRLMGVEGESVVIIKDKVESYLEPQIFMN</sequence>
<feature type="domain" description="Glycosyltransferase 2-like" evidence="5">
    <location>
        <begin position="87"/>
        <end position="245"/>
    </location>
</feature>
<evidence type="ECO:0000313" key="7">
    <source>
        <dbReference type="Proteomes" id="UP001596044"/>
    </source>
</evidence>
<dbReference type="RefSeq" id="WP_270880456.1">
    <property type="nucleotide sequence ID" value="NZ_JAQFVF010000033.1"/>
</dbReference>
<dbReference type="EC" id="2.4.-.-" evidence="6"/>
<name>A0ABW0K0P3_9BACL</name>
<dbReference type="SUPFAM" id="SSF53448">
    <property type="entry name" value="Nucleotide-diphospho-sugar transferases"/>
    <property type="match status" value="2"/>
</dbReference>
<evidence type="ECO:0000256" key="1">
    <source>
        <dbReference type="ARBA" id="ARBA00004776"/>
    </source>
</evidence>
<keyword evidence="7" id="KW-1185">Reference proteome</keyword>
<evidence type="ECO:0000313" key="6">
    <source>
        <dbReference type="EMBL" id="MFC5446849.1"/>
    </source>
</evidence>
<keyword evidence="4 6" id="KW-0808">Transferase</keyword>
<dbReference type="Pfam" id="PF00535">
    <property type="entry name" value="Glycos_transf_2"/>
    <property type="match status" value="2"/>
</dbReference>
<dbReference type="PANTHER" id="PTHR43179">
    <property type="entry name" value="RHAMNOSYLTRANSFERASE WBBL"/>
    <property type="match status" value="1"/>
</dbReference>
<reference evidence="7" key="1">
    <citation type="journal article" date="2019" name="Int. J. Syst. Evol. Microbiol.">
        <title>The Global Catalogue of Microorganisms (GCM) 10K type strain sequencing project: providing services to taxonomists for standard genome sequencing and annotation.</title>
        <authorList>
            <consortium name="The Broad Institute Genomics Platform"/>
            <consortium name="The Broad Institute Genome Sequencing Center for Infectious Disease"/>
            <person name="Wu L."/>
            <person name="Ma J."/>
        </authorList>
    </citation>
    <scope>NUCLEOTIDE SEQUENCE [LARGE SCALE GENOMIC DNA]</scope>
    <source>
        <strain evidence="7">KACC 11904</strain>
    </source>
</reference>
<dbReference type="Gene3D" id="3.90.550.10">
    <property type="entry name" value="Spore Coat Polysaccharide Biosynthesis Protein SpsA, Chain A"/>
    <property type="match status" value="2"/>
</dbReference>
<organism evidence="6 7">
    <name type="scientific">Paenibacillus aestuarii</name>
    <dbReference type="NCBI Taxonomy" id="516965"/>
    <lineage>
        <taxon>Bacteria</taxon>
        <taxon>Bacillati</taxon>
        <taxon>Bacillota</taxon>
        <taxon>Bacilli</taxon>
        <taxon>Bacillales</taxon>
        <taxon>Paenibacillaceae</taxon>
        <taxon>Paenibacillus</taxon>
    </lineage>
</organism>
<dbReference type="EMBL" id="JBHSMJ010000004">
    <property type="protein sequence ID" value="MFC5446849.1"/>
    <property type="molecule type" value="Genomic_DNA"/>
</dbReference>
<evidence type="ECO:0000256" key="3">
    <source>
        <dbReference type="ARBA" id="ARBA00022676"/>
    </source>
</evidence>
<gene>
    <name evidence="6" type="ORF">ACFPOG_01120</name>
</gene>